<dbReference type="Proteomes" id="UP000636661">
    <property type="component" value="Unassembled WGS sequence"/>
</dbReference>
<feature type="transmembrane region" description="Helical" evidence="2">
    <location>
        <begin position="319"/>
        <end position="336"/>
    </location>
</feature>
<sequence length="421" mass="41069">MSDAGTAAPGGHARGFRPAHETAQDSRAEALLSGPALGAADVRGAAGGTAGDRTTGDRTAGRGERLVGHARAAVARHGSADPVKALLHRHRELCERAVDPLEIAAGLEAHGVTDRTAARFRHRDVFSLAEELYARVPRGDDVPRDGATAPAPGTAAPWSARAVLLALLPGALGLLTVAGLAATDGPPRAVVGAAGALGLVVALAAGAAAPGARAWTGFLLGYALAGDGLLDRLQAGGPDGPWPLDVPPLLGLALAAAPAAWCARLFAVRARRRLATSRGLSDFSSGARPLLLGVVALYTAALTGLLALAGAILGGGPPGAGALALGVLLLLTRLLTAHGFAGAAAAGLSAAGAAQALALASVLAARLPGCDPLARPVEAAVAAGGTAAVPTLVCGAAALALLGYATAVLGRASAHAGTSAP</sequence>
<feature type="transmembrane region" description="Helical" evidence="2">
    <location>
        <begin position="189"/>
        <end position="209"/>
    </location>
</feature>
<feature type="region of interest" description="Disordered" evidence="1">
    <location>
        <begin position="41"/>
        <end position="63"/>
    </location>
</feature>
<evidence type="ECO:0000313" key="4">
    <source>
        <dbReference type="Proteomes" id="UP000636661"/>
    </source>
</evidence>
<dbReference type="AlphaFoldDB" id="A0A918I2H9"/>
<feature type="transmembrane region" description="Helical" evidence="2">
    <location>
        <begin position="249"/>
        <end position="268"/>
    </location>
</feature>
<accession>A0A918I2H9</accession>
<feature type="region of interest" description="Disordered" evidence="1">
    <location>
        <begin position="1"/>
        <end position="27"/>
    </location>
</feature>
<evidence type="ECO:0000256" key="1">
    <source>
        <dbReference type="SAM" id="MobiDB-lite"/>
    </source>
</evidence>
<reference evidence="3" key="1">
    <citation type="journal article" date="2014" name="Int. J. Syst. Evol. Microbiol.">
        <title>Complete genome sequence of Corynebacterium casei LMG S-19264T (=DSM 44701T), isolated from a smear-ripened cheese.</title>
        <authorList>
            <consortium name="US DOE Joint Genome Institute (JGI-PGF)"/>
            <person name="Walter F."/>
            <person name="Albersmeier A."/>
            <person name="Kalinowski J."/>
            <person name="Ruckert C."/>
        </authorList>
    </citation>
    <scope>NUCLEOTIDE SEQUENCE</scope>
    <source>
        <strain evidence="3">JCM 4391</strain>
    </source>
</reference>
<evidence type="ECO:0000256" key="2">
    <source>
        <dbReference type="SAM" id="Phobius"/>
    </source>
</evidence>
<feature type="transmembrane region" description="Helical" evidence="2">
    <location>
        <begin position="379"/>
        <end position="405"/>
    </location>
</feature>
<feature type="transmembrane region" description="Helical" evidence="2">
    <location>
        <begin position="162"/>
        <end position="182"/>
    </location>
</feature>
<name>A0A918I2H9_9ACTN</name>
<feature type="transmembrane region" description="Helical" evidence="2">
    <location>
        <begin position="289"/>
        <end position="313"/>
    </location>
</feature>
<reference evidence="3" key="2">
    <citation type="submission" date="2020-09" db="EMBL/GenBank/DDBJ databases">
        <authorList>
            <person name="Sun Q."/>
            <person name="Ohkuma M."/>
        </authorList>
    </citation>
    <scope>NUCLEOTIDE SEQUENCE</scope>
    <source>
        <strain evidence="3">JCM 4391</strain>
    </source>
</reference>
<proteinExistence type="predicted"/>
<dbReference type="EMBL" id="BMTP01000013">
    <property type="protein sequence ID" value="GGU53056.1"/>
    <property type="molecule type" value="Genomic_DNA"/>
</dbReference>
<feature type="transmembrane region" description="Helical" evidence="2">
    <location>
        <begin position="343"/>
        <end position="367"/>
    </location>
</feature>
<feature type="compositionally biased region" description="Basic and acidic residues" evidence="1">
    <location>
        <begin position="54"/>
        <end position="63"/>
    </location>
</feature>
<keyword evidence="4" id="KW-1185">Reference proteome</keyword>
<keyword evidence="2" id="KW-0812">Transmembrane</keyword>
<dbReference type="RefSeq" id="WP_229891472.1">
    <property type="nucleotide sequence ID" value="NZ_BMTP01000013.1"/>
</dbReference>
<evidence type="ECO:0008006" key="5">
    <source>
        <dbReference type="Google" id="ProtNLM"/>
    </source>
</evidence>
<protein>
    <recommendedName>
        <fullName evidence="5">Integral membrane protein</fullName>
    </recommendedName>
</protein>
<gene>
    <name evidence="3" type="ORF">GCM10010274_47380</name>
</gene>
<evidence type="ECO:0000313" key="3">
    <source>
        <dbReference type="EMBL" id="GGU53056.1"/>
    </source>
</evidence>
<feature type="compositionally biased region" description="Basic and acidic residues" evidence="1">
    <location>
        <begin position="18"/>
        <end position="27"/>
    </location>
</feature>
<comment type="caution">
    <text evidence="3">The sequence shown here is derived from an EMBL/GenBank/DDBJ whole genome shotgun (WGS) entry which is preliminary data.</text>
</comment>
<organism evidence="3 4">
    <name type="scientific">Streptomyces lavendofoliae</name>
    <dbReference type="NCBI Taxonomy" id="67314"/>
    <lineage>
        <taxon>Bacteria</taxon>
        <taxon>Bacillati</taxon>
        <taxon>Actinomycetota</taxon>
        <taxon>Actinomycetes</taxon>
        <taxon>Kitasatosporales</taxon>
        <taxon>Streptomycetaceae</taxon>
        <taxon>Streptomyces</taxon>
    </lineage>
</organism>
<keyword evidence="2" id="KW-0472">Membrane</keyword>
<keyword evidence="2" id="KW-1133">Transmembrane helix</keyword>